<protein>
    <submittedName>
        <fullName evidence="1">Methionine synthase</fullName>
    </submittedName>
</protein>
<gene>
    <name evidence="1" type="ORF">AYJ05_02650</name>
</gene>
<dbReference type="Proteomes" id="UP000076947">
    <property type="component" value="Unassembled WGS sequence"/>
</dbReference>
<name>A0A0X8VHV5_9CORY</name>
<dbReference type="InterPro" id="IPR038071">
    <property type="entry name" value="UROD/MetE-like_sf"/>
</dbReference>
<comment type="caution">
    <text evidence="1">The sequence shown here is derived from an EMBL/GenBank/DDBJ whole genome shotgun (WGS) entry which is preliminary data.</text>
</comment>
<dbReference type="SUPFAM" id="SSF51726">
    <property type="entry name" value="UROD/MetE-like"/>
    <property type="match status" value="1"/>
</dbReference>
<reference evidence="2" key="1">
    <citation type="submission" date="2016-02" db="EMBL/GenBank/DDBJ databases">
        <authorList>
            <person name="Kaur G."/>
            <person name="Nair G.R."/>
            <person name="Mayilraj S."/>
        </authorList>
    </citation>
    <scope>NUCLEOTIDE SEQUENCE [LARGE SCALE GENOMIC DNA]</scope>
    <source>
        <strain evidence="2">GA-15</strain>
    </source>
</reference>
<dbReference type="Gene3D" id="3.20.20.210">
    <property type="match status" value="1"/>
</dbReference>
<evidence type="ECO:0000313" key="1">
    <source>
        <dbReference type="EMBL" id="OAH32581.1"/>
    </source>
</evidence>
<dbReference type="EMBL" id="LSTQ01000001">
    <property type="protein sequence ID" value="OAH32581.1"/>
    <property type="molecule type" value="Genomic_DNA"/>
</dbReference>
<dbReference type="AlphaFoldDB" id="A0A0X8VHV5"/>
<sequence length="316" mass="34181">MTAFGLGPVPGTDIALAADIIAGETGDNLHLPQLPTRGLGSDAIGRTAGLLEAVSVDRGPRSWRLTDRPQLASRAMWDRMDRDLDILQELWGDDLDNLKVQVIGPWTLAASLELSNGHRAITDSGALRDLTAALHAGLDEHIRDLKNRFHCDIAVQIDEPLYGDVLAGLKGTTDFDPVRPVPSEVAADAIEQFDADLLNFTGQHPNWEAARVAKTAVIDVNLLTTDQDGIGEHIEEGHRLALAINPFFDDGSLKDSRQVSISIAKAWDRIGHSRIRLTTNLDIVPATAGESLKDMAAAYRFVAEIAGILERDAGDL</sequence>
<dbReference type="OrthoDB" id="5242426at2"/>
<accession>A0A0X8VHV5</accession>
<evidence type="ECO:0000313" key="2">
    <source>
        <dbReference type="Proteomes" id="UP000076947"/>
    </source>
</evidence>
<proteinExistence type="predicted"/>
<dbReference type="RefSeq" id="WP_066794636.1">
    <property type="nucleotide sequence ID" value="NZ_CAJUDP010000006.1"/>
</dbReference>
<organism evidence="1 2">
    <name type="scientific">Corynebacterium stationis</name>
    <dbReference type="NCBI Taxonomy" id="1705"/>
    <lineage>
        <taxon>Bacteria</taxon>
        <taxon>Bacillati</taxon>
        <taxon>Actinomycetota</taxon>
        <taxon>Actinomycetes</taxon>
        <taxon>Mycobacteriales</taxon>
        <taxon>Corynebacteriaceae</taxon>
        <taxon>Corynebacterium</taxon>
    </lineage>
</organism>
<dbReference type="STRING" id="1705.CA21670_07110"/>
<keyword evidence="2" id="KW-1185">Reference proteome</keyword>